<gene>
    <name evidence="1" type="ORF">RPERSI_LOCUS22260</name>
</gene>
<reference evidence="1" key="1">
    <citation type="submission" date="2021-06" db="EMBL/GenBank/DDBJ databases">
        <authorList>
            <person name="Kallberg Y."/>
            <person name="Tangrot J."/>
            <person name="Rosling A."/>
        </authorList>
    </citation>
    <scope>NUCLEOTIDE SEQUENCE</scope>
    <source>
        <strain evidence="1">MA461A</strain>
    </source>
</reference>
<accession>A0ACA9RTE1</accession>
<dbReference type="Proteomes" id="UP000789920">
    <property type="component" value="Unassembled WGS sequence"/>
</dbReference>
<organism evidence="1 2">
    <name type="scientific">Racocetra persica</name>
    <dbReference type="NCBI Taxonomy" id="160502"/>
    <lineage>
        <taxon>Eukaryota</taxon>
        <taxon>Fungi</taxon>
        <taxon>Fungi incertae sedis</taxon>
        <taxon>Mucoromycota</taxon>
        <taxon>Glomeromycotina</taxon>
        <taxon>Glomeromycetes</taxon>
        <taxon>Diversisporales</taxon>
        <taxon>Gigasporaceae</taxon>
        <taxon>Racocetra</taxon>
    </lineage>
</organism>
<sequence>ADLLTKELLNYASKNDDLFACIGRYNEKMRARSSKDVKSSRNTALRQNIPVGTFGFIFRYLALRAITIIIYIVVFIQTRSWFYS</sequence>
<evidence type="ECO:0000313" key="2">
    <source>
        <dbReference type="Proteomes" id="UP000789920"/>
    </source>
</evidence>
<comment type="caution">
    <text evidence="1">The sequence shown here is derived from an EMBL/GenBank/DDBJ whole genome shotgun (WGS) entry which is preliminary data.</text>
</comment>
<feature type="non-terminal residue" evidence="1">
    <location>
        <position position="1"/>
    </location>
</feature>
<protein>
    <submittedName>
        <fullName evidence="1">4062_t:CDS:1</fullName>
    </submittedName>
</protein>
<evidence type="ECO:0000313" key="1">
    <source>
        <dbReference type="EMBL" id="CAG8806859.1"/>
    </source>
</evidence>
<dbReference type="EMBL" id="CAJVQC010066937">
    <property type="protein sequence ID" value="CAG8806859.1"/>
    <property type="molecule type" value="Genomic_DNA"/>
</dbReference>
<proteinExistence type="predicted"/>
<keyword evidence="2" id="KW-1185">Reference proteome</keyword>
<name>A0ACA9RTE1_9GLOM</name>